<evidence type="ECO:0000313" key="1">
    <source>
        <dbReference type="Proteomes" id="UP000887565"/>
    </source>
</evidence>
<evidence type="ECO:0000313" key="2">
    <source>
        <dbReference type="WBParaSite" id="nRc.2.0.1.t42921-RA"/>
    </source>
</evidence>
<sequence length="155" mass="17888">MEENHTCDSTPLGYEKDFYKKLLNPDDREIENLDGKNVNLPLLYKAEKHNLDLPQTSALQKTRKTSGLLSPKIVENRKFNFLKPKLKTTDARKIFNNHTYIDVMQKCDAKMINFGGDDAEMINFHKSLISRLKNLLNHGSQDQACVELKNVHKKT</sequence>
<organism evidence="1 2">
    <name type="scientific">Romanomermis culicivorax</name>
    <name type="common">Nematode worm</name>
    <dbReference type="NCBI Taxonomy" id="13658"/>
    <lineage>
        <taxon>Eukaryota</taxon>
        <taxon>Metazoa</taxon>
        <taxon>Ecdysozoa</taxon>
        <taxon>Nematoda</taxon>
        <taxon>Enoplea</taxon>
        <taxon>Dorylaimia</taxon>
        <taxon>Mermithida</taxon>
        <taxon>Mermithoidea</taxon>
        <taxon>Mermithidae</taxon>
        <taxon>Romanomermis</taxon>
    </lineage>
</organism>
<keyword evidence="1" id="KW-1185">Reference proteome</keyword>
<dbReference type="WBParaSite" id="nRc.2.0.1.t42921-RA">
    <property type="protein sequence ID" value="nRc.2.0.1.t42921-RA"/>
    <property type="gene ID" value="nRc.2.0.1.g42921"/>
</dbReference>
<dbReference type="AlphaFoldDB" id="A0A915KVG1"/>
<name>A0A915KVG1_ROMCU</name>
<dbReference type="Proteomes" id="UP000887565">
    <property type="component" value="Unplaced"/>
</dbReference>
<proteinExistence type="predicted"/>
<protein>
    <submittedName>
        <fullName evidence="2">Uncharacterized protein</fullName>
    </submittedName>
</protein>
<reference evidence="2" key="1">
    <citation type="submission" date="2022-11" db="UniProtKB">
        <authorList>
            <consortium name="WormBaseParasite"/>
        </authorList>
    </citation>
    <scope>IDENTIFICATION</scope>
</reference>
<accession>A0A915KVG1</accession>